<keyword evidence="3" id="KW-1185">Reference proteome</keyword>
<accession>A0ABY5TLV1</accession>
<reference evidence="2" key="1">
    <citation type="submission" date="2022-08" db="EMBL/GenBank/DDBJ databases">
        <title>Catabolic pathway analysis in culturable SAR92 clade bacteria reveals their overlooked roles in DMSP degradation in coastal seas.</title>
        <authorList>
            <person name="He X."/>
            <person name="Zhang X."/>
            <person name="Zhang Y."/>
        </authorList>
    </citation>
    <scope>NUCLEOTIDE SEQUENCE</scope>
    <source>
        <strain evidence="2">H455</strain>
    </source>
</reference>
<gene>
    <name evidence="2" type="ORF">NYF23_09935</name>
</gene>
<protein>
    <submittedName>
        <fullName evidence="2">Uncharacterized protein</fullName>
    </submittedName>
</protein>
<feature type="transmembrane region" description="Helical" evidence="1">
    <location>
        <begin position="31"/>
        <end position="52"/>
    </location>
</feature>
<evidence type="ECO:0000313" key="3">
    <source>
        <dbReference type="Proteomes" id="UP001059934"/>
    </source>
</evidence>
<feature type="transmembrane region" description="Helical" evidence="1">
    <location>
        <begin position="72"/>
        <end position="92"/>
    </location>
</feature>
<keyword evidence="1" id="KW-0812">Transmembrane</keyword>
<keyword evidence="1" id="KW-0472">Membrane</keyword>
<keyword evidence="1" id="KW-1133">Transmembrane helix</keyword>
<feature type="transmembrane region" description="Helical" evidence="1">
    <location>
        <begin position="129"/>
        <end position="148"/>
    </location>
</feature>
<sequence length="156" mass="17716">MNTISEEELLALQAAHIEVENSQWLKLKTRILTRALLVLVLILTRALILHLFPQTYVELVFDSSAVGSAELQSLIFTRLLLGALLGSVYIYALMTNRYLRSVSVLALMIPVTLLWADFQMFFVSSFPDFTLATSISFGLRLMAIYLLAKNYIDIRR</sequence>
<feature type="transmembrane region" description="Helical" evidence="1">
    <location>
        <begin position="104"/>
        <end position="123"/>
    </location>
</feature>
<evidence type="ECO:0000256" key="1">
    <source>
        <dbReference type="SAM" id="Phobius"/>
    </source>
</evidence>
<dbReference type="Proteomes" id="UP001059934">
    <property type="component" value="Chromosome"/>
</dbReference>
<name>A0ABY5TLV1_9GAMM</name>
<organism evidence="2 3">
    <name type="scientific">SAR92 clade bacterium H455</name>
    <dbReference type="NCBI Taxonomy" id="2974818"/>
    <lineage>
        <taxon>Bacteria</taxon>
        <taxon>Pseudomonadati</taxon>
        <taxon>Pseudomonadota</taxon>
        <taxon>Gammaproteobacteria</taxon>
        <taxon>Cellvibrionales</taxon>
        <taxon>Porticoccaceae</taxon>
        <taxon>SAR92 clade</taxon>
    </lineage>
</organism>
<proteinExistence type="predicted"/>
<evidence type="ECO:0000313" key="2">
    <source>
        <dbReference type="EMBL" id="UVW34335.1"/>
    </source>
</evidence>
<dbReference type="EMBL" id="CP103416">
    <property type="protein sequence ID" value="UVW34335.1"/>
    <property type="molecule type" value="Genomic_DNA"/>
</dbReference>